<dbReference type="EMBL" id="AVOT02032516">
    <property type="protein sequence ID" value="MBW0526279.1"/>
    <property type="molecule type" value="Genomic_DNA"/>
</dbReference>
<comment type="caution">
    <text evidence="2">The sequence shown here is derived from an EMBL/GenBank/DDBJ whole genome shotgun (WGS) entry which is preliminary data.</text>
</comment>
<evidence type="ECO:0000313" key="2">
    <source>
        <dbReference type="EMBL" id="MBW0526279.1"/>
    </source>
</evidence>
<organism evidence="2 3">
    <name type="scientific">Austropuccinia psidii MF-1</name>
    <dbReference type="NCBI Taxonomy" id="1389203"/>
    <lineage>
        <taxon>Eukaryota</taxon>
        <taxon>Fungi</taxon>
        <taxon>Dikarya</taxon>
        <taxon>Basidiomycota</taxon>
        <taxon>Pucciniomycotina</taxon>
        <taxon>Pucciniomycetes</taxon>
        <taxon>Pucciniales</taxon>
        <taxon>Sphaerophragmiaceae</taxon>
        <taxon>Austropuccinia</taxon>
    </lineage>
</organism>
<gene>
    <name evidence="2" type="ORF">O181_065994</name>
</gene>
<dbReference type="Gene3D" id="3.60.10.10">
    <property type="entry name" value="Endonuclease/exonuclease/phosphatase"/>
    <property type="match status" value="1"/>
</dbReference>
<dbReference type="InterPro" id="IPR036691">
    <property type="entry name" value="Endo/exonu/phosph_ase_sf"/>
</dbReference>
<dbReference type="CDD" id="cd09083">
    <property type="entry name" value="EEP-1"/>
    <property type="match status" value="1"/>
</dbReference>
<feature type="domain" description="Endonuclease/exonuclease/phosphatase" evidence="1">
    <location>
        <begin position="13"/>
        <end position="319"/>
    </location>
</feature>
<dbReference type="PANTHER" id="PTHR12121:SF36">
    <property type="entry name" value="ENDONUCLEASE_EXONUCLEASE_PHOSPHATASE DOMAIN-CONTAINING PROTEIN"/>
    <property type="match status" value="1"/>
</dbReference>
<evidence type="ECO:0000259" key="1">
    <source>
        <dbReference type="Pfam" id="PF03372"/>
    </source>
</evidence>
<keyword evidence="3" id="KW-1185">Reference proteome</keyword>
<dbReference type="Pfam" id="PF03372">
    <property type="entry name" value="Exo_endo_phos"/>
    <property type="match status" value="1"/>
</dbReference>
<dbReference type="Proteomes" id="UP000765509">
    <property type="component" value="Unassembled WGS sequence"/>
</dbReference>
<protein>
    <recommendedName>
        <fullName evidence="1">Endonuclease/exonuclease/phosphatase domain-containing protein</fullName>
    </recommendedName>
</protein>
<dbReference type="GO" id="GO:0000175">
    <property type="term" value="F:3'-5'-RNA exonuclease activity"/>
    <property type="evidence" value="ECO:0007669"/>
    <property type="project" value="TreeGrafter"/>
</dbReference>
<sequence length="369" mass="41075">MTLFSQYLLKFATFNIRFAPPNQTACVRVAWTDIGEAPWKVRLPLILDQVKWESPDIIGFQEVLEHQYHDLKQGLGSAKYSSAGVGREDGLTRGEYAPIFWRTDHFKALSIEYFWLSDTPQVPGSIGWDASQTRMVTLVHLHPIPTCIDPDQTPASGCSQAYDQNQIALSAQKSLSYVLTDDSFYVMNTHFDDQGLKARTGSARLVLKRARSIVQNKARPVVLLGDLNSPTSEPAYKILTGNDHSESLWMPSFFFKDTKAEVERPYGASKATFTGFTGNPNDRQVIDYIMVMSSGTPWTVSAYGVMPNSFDHGALSSDHRMVCSTMSPYEEIGSLLVNKTNSHKPQDAEVVAKNDGSTQQFSIVTDPTI</sequence>
<dbReference type="SUPFAM" id="SSF56219">
    <property type="entry name" value="DNase I-like"/>
    <property type="match status" value="1"/>
</dbReference>
<dbReference type="AlphaFoldDB" id="A0A9Q3ESK7"/>
<name>A0A9Q3ESK7_9BASI</name>
<reference evidence="2" key="1">
    <citation type="submission" date="2021-03" db="EMBL/GenBank/DDBJ databases">
        <title>Draft genome sequence of rust myrtle Austropuccinia psidii MF-1, a brazilian biotype.</title>
        <authorList>
            <person name="Quecine M.C."/>
            <person name="Pachon D.M.R."/>
            <person name="Bonatelli M.L."/>
            <person name="Correr F.H."/>
            <person name="Franceschini L.M."/>
            <person name="Leite T.F."/>
            <person name="Margarido G.R.A."/>
            <person name="Almeida C.A."/>
            <person name="Ferrarezi J.A."/>
            <person name="Labate C.A."/>
        </authorList>
    </citation>
    <scope>NUCLEOTIDE SEQUENCE</scope>
    <source>
        <strain evidence="2">MF-1</strain>
    </source>
</reference>
<dbReference type="OrthoDB" id="276515at2759"/>
<dbReference type="InterPro" id="IPR005135">
    <property type="entry name" value="Endo/exonuclease/phosphatase"/>
</dbReference>
<accession>A0A9Q3ESK7</accession>
<dbReference type="PANTHER" id="PTHR12121">
    <property type="entry name" value="CARBON CATABOLITE REPRESSOR PROTEIN 4"/>
    <property type="match status" value="1"/>
</dbReference>
<proteinExistence type="predicted"/>
<evidence type="ECO:0000313" key="3">
    <source>
        <dbReference type="Proteomes" id="UP000765509"/>
    </source>
</evidence>
<dbReference type="InterPro" id="IPR050410">
    <property type="entry name" value="CCR4/nocturin_mRNA_transcr"/>
</dbReference>